<evidence type="ECO:0000313" key="1">
    <source>
        <dbReference type="EMBL" id="NEW04623.1"/>
    </source>
</evidence>
<dbReference type="EMBL" id="JAAIKC010000001">
    <property type="protein sequence ID" value="NEW04623.1"/>
    <property type="molecule type" value="Genomic_DNA"/>
</dbReference>
<accession>A0A6G3ZQZ0</accession>
<protein>
    <submittedName>
        <fullName evidence="1">Uncharacterized protein</fullName>
    </submittedName>
</protein>
<proteinExistence type="predicted"/>
<comment type="caution">
    <text evidence="1">The sequence shown here is derived from an EMBL/GenBank/DDBJ whole genome shotgun (WGS) entry which is preliminary data.</text>
</comment>
<reference evidence="1" key="1">
    <citation type="submission" date="2020-02" db="EMBL/GenBank/DDBJ databases">
        <authorList>
            <person name="Shen X.-R."/>
            <person name="Zhang Y.-X."/>
        </authorList>
    </citation>
    <scope>NUCLEOTIDE SEQUENCE</scope>
    <source>
        <strain evidence="1">SYP-B3998</strain>
    </source>
</reference>
<organism evidence="1">
    <name type="scientific">Paenibacillus sp. SYP-B3998</name>
    <dbReference type="NCBI Taxonomy" id="2678564"/>
    <lineage>
        <taxon>Bacteria</taxon>
        <taxon>Bacillati</taxon>
        <taxon>Bacillota</taxon>
        <taxon>Bacilli</taxon>
        <taxon>Bacillales</taxon>
        <taxon>Paenibacillaceae</taxon>
        <taxon>Paenibacillus</taxon>
    </lineage>
</organism>
<gene>
    <name evidence="1" type="ORF">GK047_01110</name>
</gene>
<dbReference type="RefSeq" id="WP_163940286.1">
    <property type="nucleotide sequence ID" value="NZ_JAAIKC010000001.1"/>
</dbReference>
<dbReference type="AlphaFoldDB" id="A0A6G3ZQZ0"/>
<sequence length="98" mass="11544">MSTRVEPIYLKEISKLGSPKEGWGPYQWYKDMRDNQPVYYDAEQAFSSENLVSWEARIQRIVNEMLDELADRFEARLKVKTALTTFIQRFSHAQLIVA</sequence>
<name>A0A6G3ZQZ0_9BACL</name>